<name>A0A433VCU4_9CYAN</name>
<proteinExistence type="predicted"/>
<dbReference type="EMBL" id="RSCL01000012">
    <property type="protein sequence ID" value="RUT03893.1"/>
    <property type="molecule type" value="Genomic_DNA"/>
</dbReference>
<gene>
    <name evidence="1" type="ORF">DSM106972_048070</name>
</gene>
<organism evidence="1 2">
    <name type="scientific">Dulcicalothrix desertica PCC 7102</name>
    <dbReference type="NCBI Taxonomy" id="232991"/>
    <lineage>
        <taxon>Bacteria</taxon>
        <taxon>Bacillati</taxon>
        <taxon>Cyanobacteriota</taxon>
        <taxon>Cyanophyceae</taxon>
        <taxon>Nostocales</taxon>
        <taxon>Calotrichaceae</taxon>
        <taxon>Dulcicalothrix</taxon>
    </lineage>
</organism>
<evidence type="ECO:0000313" key="1">
    <source>
        <dbReference type="EMBL" id="RUT03893.1"/>
    </source>
</evidence>
<reference evidence="1" key="2">
    <citation type="journal article" date="2019" name="Genome Biol. Evol.">
        <title>Day and night: Metabolic profiles and evolutionary relationships of six axenic non-marine cyanobacteria.</title>
        <authorList>
            <person name="Will S.E."/>
            <person name="Henke P."/>
            <person name="Boedeker C."/>
            <person name="Huang S."/>
            <person name="Brinkmann H."/>
            <person name="Rohde M."/>
            <person name="Jarek M."/>
            <person name="Friedl T."/>
            <person name="Seufert S."/>
            <person name="Schumacher M."/>
            <person name="Overmann J."/>
            <person name="Neumann-Schaal M."/>
            <person name="Petersen J."/>
        </authorList>
    </citation>
    <scope>NUCLEOTIDE SEQUENCE [LARGE SCALE GENOMIC DNA]</scope>
    <source>
        <strain evidence="1">PCC 7102</strain>
    </source>
</reference>
<comment type="caution">
    <text evidence="1">The sequence shown here is derived from an EMBL/GenBank/DDBJ whole genome shotgun (WGS) entry which is preliminary data.</text>
</comment>
<dbReference type="AlphaFoldDB" id="A0A433VCU4"/>
<keyword evidence="2" id="KW-1185">Reference proteome</keyword>
<accession>A0A433VCU4</accession>
<evidence type="ECO:0000313" key="2">
    <source>
        <dbReference type="Proteomes" id="UP000271624"/>
    </source>
</evidence>
<reference evidence="1" key="1">
    <citation type="submission" date="2018-12" db="EMBL/GenBank/DDBJ databases">
        <authorList>
            <person name="Will S."/>
            <person name="Neumann-Schaal M."/>
            <person name="Henke P."/>
        </authorList>
    </citation>
    <scope>NUCLEOTIDE SEQUENCE</scope>
    <source>
        <strain evidence="1">PCC 7102</strain>
    </source>
</reference>
<sequence>MVGEIKLGLCNPPEPIYLYVKNGEVSGESYLWYHYDINNDKTIPVQQRALSGYLQNLRLTSKEFKGKDNMKLDIIIAADELYVIRTGIETNFAKTFLLSVSQIQDFSKPLIIAAAPGEENVVFCRLYDAATKTRIRCEWNKDADWAEIISNIQSRLAGSSSDVPLPQQQTQVLRAVVPPSSKPSQDLRVKQIRTLLNYPVTSVIEWLRFQEVERPSELEDSQVDELVKSMCLFWAQDKFEHPSHVVSSYHEHVIEAVASGISEVTAVQAWMQNVQQSQQKLLN</sequence>
<dbReference type="Proteomes" id="UP000271624">
    <property type="component" value="Unassembled WGS sequence"/>
</dbReference>
<dbReference type="OrthoDB" id="579898at2"/>
<protein>
    <submittedName>
        <fullName evidence="1">Uncharacterized protein</fullName>
    </submittedName>
</protein>